<keyword evidence="12" id="KW-1185">Reference proteome</keyword>
<dbReference type="PANTHER" id="PTHR13533">
    <property type="entry name" value="N-ACETYLNEURAMINATE 9-O-ACETYLTRANSFERASE"/>
    <property type="match status" value="1"/>
</dbReference>
<dbReference type="Proteomes" id="UP000785200">
    <property type="component" value="Unassembled WGS sequence"/>
</dbReference>
<feature type="transmembrane region" description="Helical" evidence="9">
    <location>
        <begin position="670"/>
        <end position="689"/>
    </location>
</feature>
<evidence type="ECO:0000256" key="9">
    <source>
        <dbReference type="SAM" id="Phobius"/>
    </source>
</evidence>
<evidence type="ECO:0000256" key="8">
    <source>
        <dbReference type="SAM" id="MobiDB-lite"/>
    </source>
</evidence>
<keyword evidence="3" id="KW-0808">Transferase</keyword>
<dbReference type="Pfam" id="PF07779">
    <property type="entry name" value="Cas1_AcylT"/>
    <property type="match status" value="1"/>
</dbReference>
<dbReference type="GO" id="GO:0016740">
    <property type="term" value="F:transferase activity"/>
    <property type="evidence" value="ECO:0007669"/>
    <property type="project" value="UniProtKB-KW"/>
</dbReference>
<keyword evidence="4 9" id="KW-0812">Transmembrane</keyword>
<dbReference type="GO" id="GO:0005794">
    <property type="term" value="C:Golgi apparatus"/>
    <property type="evidence" value="ECO:0007669"/>
    <property type="project" value="UniProtKB-ARBA"/>
</dbReference>
<sequence>MQRPTIPMPSSSNRETNVVERIFQALLAVVVFGVVYRYCWQDISDPYKCGALLNKGQWLDPGPRWSSRTPFQNWQPPGCIMHEYKKEDIQECFGKRRIVFIGDSTTRQVFWAVAKKMDQARAEGEITEMLDMDEKHHDLDFTSAGVTVQFIWDPFLNSTGLKRELKDFRPDSQLHSNEADESAGLILLGAPGLWYARHGQQNLQKDFRDSIETVIPFMDHAIQGNTRLPAARPFPFREYSPNFLLLAPVQVPWYESLSPSRAETMTPEKIDQMNDYLQQVSAHSSADVIWSYTLMTHVGRSQYEESGIHVVDNVAHRKADVLLNLRCNADAASKGYPFDRTCCSNYKQPGTAQWVILLGGMLILPTLPFLRRQHLLRLNRFLPSPSVLSALVVSGLVVSYCFYADRTQIFEKEQKQFRQREVIVAYLEVAVAGLLSIRECKSLKTNYKTAPKVKDHGFLTRDQSDEWKGWMQLVLLIYHYTHGSNILWIYQIVRLLVASYLFMTGFGHTLYFLRREDYSLRRVATVLVRLNLLSCMLPYMMRTDVVFYYFAPLVSFWFLVIYCTLKIGHTRNSNLHYLFGKIVLSALLTTAFTMIPGILELGSFFLRLTCAISWNVGEIRFRIFLDMYIVYIGMFFAALHYRATRLHSGAATPKRLIDHILKLINTYHRAFKTLTIIASLALLPGFWALTRRSPDKEDYNWWQPFISFIPILSFITLRNSHRLLRNYHSTIFASLGRYSLEICILQYHIWLAGDSTGILRLGLWSRWTETAILTPVFLWVSWRMADATQVLTSWIVDGDRAPTQSLSRGDFAASKESPPILPNVRDGESTPSKDLRFEPGDSRMGRLVGWVIRTARSDLRYRLGLILTVLWLGNVSYS</sequence>
<evidence type="ECO:0000313" key="12">
    <source>
        <dbReference type="Proteomes" id="UP000785200"/>
    </source>
</evidence>
<evidence type="ECO:0000313" key="11">
    <source>
        <dbReference type="EMBL" id="KAG0652228.1"/>
    </source>
</evidence>
<proteinExistence type="inferred from homology"/>
<protein>
    <submittedName>
        <fullName evidence="11">O-acetyltransferase CAS1</fullName>
    </submittedName>
</protein>
<evidence type="ECO:0000256" key="7">
    <source>
        <dbReference type="ARBA" id="ARBA00023180"/>
    </source>
</evidence>
<dbReference type="OrthoDB" id="1932925at2759"/>
<feature type="transmembrane region" description="Helical" evidence="9">
    <location>
        <begin position="547"/>
        <end position="565"/>
    </location>
</feature>
<keyword evidence="5 9" id="KW-1133">Transmembrane helix</keyword>
<evidence type="ECO:0000256" key="4">
    <source>
        <dbReference type="ARBA" id="ARBA00022692"/>
    </source>
</evidence>
<dbReference type="InterPro" id="IPR012419">
    <property type="entry name" value="Cas1_AcylTrans_dom"/>
</dbReference>
<feature type="transmembrane region" description="Helical" evidence="9">
    <location>
        <begin position="488"/>
        <end position="511"/>
    </location>
</feature>
<name>A0A9P7AZZ6_9HELO</name>
<dbReference type="GO" id="GO:0016020">
    <property type="term" value="C:membrane"/>
    <property type="evidence" value="ECO:0007669"/>
    <property type="project" value="UniProtKB-SubCell"/>
</dbReference>
<evidence type="ECO:0000256" key="3">
    <source>
        <dbReference type="ARBA" id="ARBA00022679"/>
    </source>
</evidence>
<dbReference type="PANTHER" id="PTHR13533:SF1">
    <property type="entry name" value="N-ACETYLNEURAMINATE 9-O-ACETYLTRANSFERASE"/>
    <property type="match status" value="1"/>
</dbReference>
<evidence type="ECO:0000256" key="6">
    <source>
        <dbReference type="ARBA" id="ARBA00023136"/>
    </source>
</evidence>
<feature type="domain" description="Cas1p 10 TM acyl transferase" evidence="10">
    <location>
        <begin position="385"/>
        <end position="800"/>
    </location>
</feature>
<evidence type="ECO:0000256" key="1">
    <source>
        <dbReference type="ARBA" id="ARBA00004141"/>
    </source>
</evidence>
<keyword evidence="7" id="KW-0325">Glycoprotein</keyword>
<organism evidence="11 12">
    <name type="scientific">Hyphodiscus hymeniophilus</name>
    <dbReference type="NCBI Taxonomy" id="353542"/>
    <lineage>
        <taxon>Eukaryota</taxon>
        <taxon>Fungi</taxon>
        <taxon>Dikarya</taxon>
        <taxon>Ascomycota</taxon>
        <taxon>Pezizomycotina</taxon>
        <taxon>Leotiomycetes</taxon>
        <taxon>Helotiales</taxon>
        <taxon>Hyphodiscaceae</taxon>
        <taxon>Hyphodiscus</taxon>
    </lineage>
</organism>
<dbReference type="GO" id="GO:0005975">
    <property type="term" value="P:carbohydrate metabolic process"/>
    <property type="evidence" value="ECO:0007669"/>
    <property type="project" value="UniProtKB-ARBA"/>
</dbReference>
<dbReference type="AlphaFoldDB" id="A0A9P7AZZ6"/>
<reference evidence="11" key="1">
    <citation type="submission" date="2019-07" db="EMBL/GenBank/DDBJ databases">
        <title>Hyphodiscus hymeniophilus genome sequencing and assembly.</title>
        <authorList>
            <person name="Kramer G."/>
            <person name="Nodwell J."/>
        </authorList>
    </citation>
    <scope>NUCLEOTIDE SEQUENCE</scope>
    <source>
        <strain evidence="11">ATCC 34498</strain>
    </source>
</reference>
<gene>
    <name evidence="11" type="ORF">D0Z07_1266</name>
</gene>
<feature type="transmembrane region" description="Helical" evidence="9">
    <location>
        <begin position="701"/>
        <end position="717"/>
    </location>
</feature>
<feature type="compositionally biased region" description="Basic and acidic residues" evidence="8">
    <location>
        <begin position="825"/>
        <end position="838"/>
    </location>
</feature>
<evidence type="ECO:0000256" key="5">
    <source>
        <dbReference type="ARBA" id="ARBA00022989"/>
    </source>
</evidence>
<feature type="transmembrane region" description="Helical" evidence="9">
    <location>
        <begin position="577"/>
        <end position="599"/>
    </location>
</feature>
<comment type="subcellular location">
    <subcellularLocation>
        <location evidence="1">Membrane</location>
        <topology evidence="1">Multi-pass membrane protein</topology>
    </subcellularLocation>
</comment>
<evidence type="ECO:0000259" key="10">
    <source>
        <dbReference type="Pfam" id="PF07779"/>
    </source>
</evidence>
<accession>A0A9P7AZZ6</accession>
<feature type="region of interest" description="Disordered" evidence="8">
    <location>
        <begin position="806"/>
        <end position="838"/>
    </location>
</feature>
<comment type="caution">
    <text evidence="11">The sequence shown here is derived from an EMBL/GenBank/DDBJ whole genome shotgun (WGS) entry which is preliminary data.</text>
</comment>
<evidence type="ECO:0000256" key="2">
    <source>
        <dbReference type="ARBA" id="ARBA00010666"/>
    </source>
</evidence>
<keyword evidence="6 9" id="KW-0472">Membrane</keyword>
<comment type="similarity">
    <text evidence="2">Belongs to the PC-esterase family. CASD1 subfamily.</text>
</comment>
<feature type="transmembrane region" description="Helical" evidence="9">
    <location>
        <begin position="382"/>
        <end position="403"/>
    </location>
</feature>
<feature type="transmembrane region" description="Helical" evidence="9">
    <location>
        <begin position="619"/>
        <end position="639"/>
    </location>
</feature>
<dbReference type="EMBL" id="VNKQ01000003">
    <property type="protein sequence ID" value="KAG0652228.1"/>
    <property type="molecule type" value="Genomic_DNA"/>
</dbReference>